<reference evidence="1 2" key="1">
    <citation type="journal article" date="2016" name="Nat. Commun.">
        <title>Thousands of microbial genomes shed light on interconnected biogeochemical processes in an aquifer system.</title>
        <authorList>
            <person name="Anantharaman K."/>
            <person name="Brown C.T."/>
            <person name="Hug L.A."/>
            <person name="Sharon I."/>
            <person name="Castelle C.J."/>
            <person name="Probst A.J."/>
            <person name="Thomas B.C."/>
            <person name="Singh A."/>
            <person name="Wilkins M.J."/>
            <person name="Karaoz U."/>
            <person name="Brodie E.L."/>
            <person name="Williams K.H."/>
            <person name="Hubbard S.S."/>
            <person name="Banfield J.F."/>
        </authorList>
    </citation>
    <scope>NUCLEOTIDE SEQUENCE [LARGE SCALE GENOMIC DNA]</scope>
</reference>
<protein>
    <submittedName>
        <fullName evidence="1">Uncharacterized protein</fullName>
    </submittedName>
</protein>
<organism evidence="1 2">
    <name type="scientific">Candidatus Raymondbacteria bacterium RIFOXYD12_FULL_49_13</name>
    <dbReference type="NCBI Taxonomy" id="1817890"/>
    <lineage>
        <taxon>Bacteria</taxon>
        <taxon>Raymondiibacteriota</taxon>
    </lineage>
</organism>
<name>A0A1F7F8U1_UNCRA</name>
<sequence length="524" mass="57681">MKTRENTLYLLLTVLFLLVAVPNIYAKLYIWSGHYSPVWDDPMNWSTPDDGTCPNTIADTAVFDSLSKGPCELKRDISLQNLECRPGFEYSLDLSFRTLMIAGNADFSMGTLIADDANIIFEGPAKNVQVFKTNPNARFNSITVIGQSTVQIAGEMFECGELTLFSGAWRWSTGQNIISRGMTISDSAGMIFDDNVTVNITSGNADLRGLNNLTLGTGDTLCFSAPADTQVFIPRTGLLFPNIKKMNAGVVLVSGGALKAGALILIDGTWQWGEQGIDTVLLIKKNEKSTMIFDSNTVQLTGGEIGFLGWTSVNAQTMPSGFQRTTQQTQAKRDDLRYGITGQSWFTWLPDTVVIRERNLALELGINLFFPSPALFTTDTVDNLGYTMGILFPIYIQHALCWYSVRAIMHGSAAPWEKGRVYLTGINELLVGKAVYIKKMPFELSPFAGLGFDNGIVISNSSQEGFKGHQVHYFLYASLGAFMRRNATVLRRDLVEGLKISFSSALIPNEDTKVRLSISLVIGY</sequence>
<dbReference type="Proteomes" id="UP000179243">
    <property type="component" value="Unassembled WGS sequence"/>
</dbReference>
<dbReference type="EMBL" id="MFYX01000098">
    <property type="protein sequence ID" value="OGK03065.1"/>
    <property type="molecule type" value="Genomic_DNA"/>
</dbReference>
<proteinExistence type="predicted"/>
<dbReference type="AlphaFoldDB" id="A0A1F7F8U1"/>
<accession>A0A1F7F8U1</accession>
<comment type="caution">
    <text evidence="1">The sequence shown here is derived from an EMBL/GenBank/DDBJ whole genome shotgun (WGS) entry which is preliminary data.</text>
</comment>
<evidence type="ECO:0000313" key="1">
    <source>
        <dbReference type="EMBL" id="OGK03065.1"/>
    </source>
</evidence>
<gene>
    <name evidence="1" type="ORF">A2519_21485</name>
</gene>
<evidence type="ECO:0000313" key="2">
    <source>
        <dbReference type="Proteomes" id="UP000179243"/>
    </source>
</evidence>